<dbReference type="PROSITE" id="PS51892">
    <property type="entry name" value="SUBTILASE"/>
    <property type="match status" value="1"/>
</dbReference>
<feature type="active site" description="Charge relay system" evidence="5">
    <location>
        <position position="164"/>
    </location>
</feature>
<dbReference type="EMBL" id="JAAXMD010000034">
    <property type="protein sequence ID" value="NKQ24100.1"/>
    <property type="molecule type" value="Genomic_DNA"/>
</dbReference>
<dbReference type="InterPro" id="IPR037045">
    <property type="entry name" value="S8pro/Inhibitor_I9_sf"/>
</dbReference>
<keyword evidence="4 5" id="KW-0720">Serine protease</keyword>
<keyword evidence="3 5" id="KW-0378">Hydrolase</keyword>
<evidence type="ECO:0000256" key="1">
    <source>
        <dbReference type="ARBA" id="ARBA00011073"/>
    </source>
</evidence>
<dbReference type="Gene3D" id="3.30.70.80">
    <property type="entry name" value="Peptidase S8 propeptide/proteinase inhibitor I9"/>
    <property type="match status" value="1"/>
</dbReference>
<accession>A0ABX1IFZ6</accession>
<organism evidence="10 11">
    <name type="scientific">Streptomyces galbus</name>
    <dbReference type="NCBI Taxonomy" id="33898"/>
    <lineage>
        <taxon>Bacteria</taxon>
        <taxon>Bacillati</taxon>
        <taxon>Actinomycetota</taxon>
        <taxon>Actinomycetes</taxon>
        <taxon>Kitasatosporales</taxon>
        <taxon>Streptomycetaceae</taxon>
        <taxon>Streptomyces</taxon>
    </lineage>
</organism>
<dbReference type="Gene3D" id="3.40.50.200">
    <property type="entry name" value="Peptidase S8/S53 domain"/>
    <property type="match status" value="1"/>
</dbReference>
<evidence type="ECO:0000256" key="4">
    <source>
        <dbReference type="ARBA" id="ARBA00022825"/>
    </source>
</evidence>
<evidence type="ECO:0000256" key="6">
    <source>
        <dbReference type="RuleBase" id="RU003355"/>
    </source>
</evidence>
<dbReference type="InterPro" id="IPR015500">
    <property type="entry name" value="Peptidase_S8_subtilisin-rel"/>
</dbReference>
<evidence type="ECO:0000313" key="10">
    <source>
        <dbReference type="EMBL" id="NKQ24100.1"/>
    </source>
</evidence>
<dbReference type="InterPro" id="IPR000209">
    <property type="entry name" value="Peptidase_S8/S53_dom"/>
</dbReference>
<keyword evidence="11" id="KW-1185">Reference proteome</keyword>
<dbReference type="InterPro" id="IPR023827">
    <property type="entry name" value="Peptidase_S8_Asp-AS"/>
</dbReference>
<dbReference type="InterPro" id="IPR036852">
    <property type="entry name" value="Peptidase_S8/S53_dom_sf"/>
</dbReference>
<feature type="domain" description="Peptidase S8/S53" evidence="8">
    <location>
        <begin position="155"/>
        <end position="386"/>
    </location>
</feature>
<dbReference type="InterPro" id="IPR023828">
    <property type="entry name" value="Peptidase_S8_Ser-AS"/>
</dbReference>
<dbReference type="RefSeq" id="WP_168372719.1">
    <property type="nucleotide sequence ID" value="NZ_JAAXMD010000034.1"/>
</dbReference>
<evidence type="ECO:0000256" key="2">
    <source>
        <dbReference type="ARBA" id="ARBA00022670"/>
    </source>
</evidence>
<keyword evidence="2 5" id="KW-0645">Protease</keyword>
<dbReference type="SUPFAM" id="SSF52743">
    <property type="entry name" value="Subtilisin-like"/>
    <property type="match status" value="1"/>
</dbReference>
<gene>
    <name evidence="10" type="ORF">HF200_06380</name>
</gene>
<evidence type="ECO:0000256" key="5">
    <source>
        <dbReference type="PROSITE-ProRule" id="PRU01240"/>
    </source>
</evidence>
<dbReference type="InterPro" id="IPR006311">
    <property type="entry name" value="TAT_signal"/>
</dbReference>
<dbReference type="Proteomes" id="UP000744032">
    <property type="component" value="Unassembled WGS sequence"/>
</dbReference>
<protein>
    <submittedName>
        <fullName evidence="10">S8 family peptidase</fullName>
    </submittedName>
</protein>
<dbReference type="PROSITE" id="PS51318">
    <property type="entry name" value="TAT"/>
    <property type="match status" value="1"/>
</dbReference>
<evidence type="ECO:0000313" key="11">
    <source>
        <dbReference type="Proteomes" id="UP000744032"/>
    </source>
</evidence>
<feature type="active site" description="Charge relay system" evidence="5">
    <location>
        <position position="197"/>
    </location>
</feature>
<evidence type="ECO:0000256" key="7">
    <source>
        <dbReference type="SAM" id="SignalP"/>
    </source>
</evidence>
<comment type="caution">
    <text evidence="10">The sequence shown here is derived from an EMBL/GenBank/DDBJ whole genome shotgun (WGS) entry which is preliminary data.</text>
</comment>
<proteinExistence type="inferred from homology"/>
<feature type="signal peptide" evidence="7">
    <location>
        <begin position="1"/>
        <end position="35"/>
    </location>
</feature>
<sequence length="403" mass="39969">MTSRHTITRRIAAASATTAGLAALLAGVTALPAEAAPALGTVLNAGSSHAVPGSYIVTLKDSAGFKATARQGRDLVSEYGGTVRRTYTSALNGYSATLTSTGARRLAADPDVASVEQDQVVHALGTQTSAPWGLDRIDQSGLPLSGTYTYPDSGGSGATVYVLDTGVRITHQEFGGRASYGYDFVDNDATAQDGYGHGTFVATNVAGSTYGVAKRAKIVAVRVLGNDGSGTTAGVIAGVDWITSHHAADSVANVSLGGSASTSLDTAVNNSIASGVTYSVAAGNSGANAANYSPARVAAALTVGATTSTDARAGYSNYGPTVDLFAPGSNITAGWNTSDTATYTGSGTSFAAPHVSGAAALYLTAHPGASPATVAAALVNGATSGVLTGIGTGSPNKLLKLVP</sequence>
<evidence type="ECO:0000256" key="3">
    <source>
        <dbReference type="ARBA" id="ARBA00022801"/>
    </source>
</evidence>
<feature type="active site" description="Charge relay system" evidence="5">
    <location>
        <position position="349"/>
    </location>
</feature>
<reference evidence="10 11" key="1">
    <citation type="submission" date="2020-04" db="EMBL/GenBank/DDBJ databases">
        <title>Genome sequence of Streptomyces galbus strain I339.</title>
        <authorList>
            <person name="Silva E.A.N."/>
            <person name="Merces M."/>
            <person name="Castelo Branco A.P.O.T."/>
            <person name="Vasconcelos P.C."/>
            <person name="Costa N.P."/>
            <person name="Marinho G.C.S."/>
            <person name="Oliveira C.J.B."/>
            <person name="Araujo D."/>
            <person name="Rodrigues Junior V.S."/>
            <person name="Almeida R."/>
            <person name="Silva Filho U.R."/>
            <person name="Andrade A.S.A."/>
            <person name="Cibulski S.P."/>
        </authorList>
    </citation>
    <scope>NUCLEOTIDE SEQUENCE [LARGE SCALE GENOMIC DNA]</scope>
    <source>
        <strain evidence="10 11">I339</strain>
    </source>
</reference>
<dbReference type="PANTHER" id="PTHR43806">
    <property type="entry name" value="PEPTIDASE S8"/>
    <property type="match status" value="1"/>
</dbReference>
<dbReference type="PANTHER" id="PTHR43806:SF11">
    <property type="entry name" value="CEREVISIN-RELATED"/>
    <property type="match status" value="1"/>
</dbReference>
<dbReference type="InterPro" id="IPR034193">
    <property type="entry name" value="PCSK9_ProteinaseK-like"/>
</dbReference>
<dbReference type="InterPro" id="IPR010259">
    <property type="entry name" value="S8pro/Inhibitor_I9"/>
</dbReference>
<dbReference type="InterPro" id="IPR050131">
    <property type="entry name" value="Peptidase_S8_subtilisin-like"/>
</dbReference>
<comment type="similarity">
    <text evidence="1 5 6">Belongs to the peptidase S8 family.</text>
</comment>
<evidence type="ECO:0000259" key="8">
    <source>
        <dbReference type="Pfam" id="PF00082"/>
    </source>
</evidence>
<dbReference type="PROSITE" id="PS00138">
    <property type="entry name" value="SUBTILASE_SER"/>
    <property type="match status" value="1"/>
</dbReference>
<keyword evidence="7" id="KW-0732">Signal</keyword>
<feature type="chain" id="PRO_5046325266" evidence="7">
    <location>
        <begin position="36"/>
        <end position="403"/>
    </location>
</feature>
<evidence type="ECO:0000259" key="9">
    <source>
        <dbReference type="Pfam" id="PF05922"/>
    </source>
</evidence>
<dbReference type="Pfam" id="PF05922">
    <property type="entry name" value="Inhibitor_I9"/>
    <property type="match status" value="1"/>
</dbReference>
<feature type="domain" description="Inhibitor I9" evidence="9">
    <location>
        <begin position="54"/>
        <end position="122"/>
    </location>
</feature>
<dbReference type="PROSITE" id="PS00136">
    <property type="entry name" value="SUBTILASE_ASP"/>
    <property type="match status" value="1"/>
</dbReference>
<dbReference type="PRINTS" id="PR00723">
    <property type="entry name" value="SUBTILISIN"/>
</dbReference>
<name>A0ABX1IFZ6_STRGB</name>
<dbReference type="CDD" id="cd04077">
    <property type="entry name" value="Peptidases_S8_PCSK9_ProteinaseK_like"/>
    <property type="match status" value="1"/>
</dbReference>
<dbReference type="Pfam" id="PF00082">
    <property type="entry name" value="Peptidase_S8"/>
    <property type="match status" value="1"/>
</dbReference>